<dbReference type="EMBL" id="OBEB01000001">
    <property type="protein sequence ID" value="SNY41340.1"/>
    <property type="molecule type" value="Genomic_DNA"/>
</dbReference>
<protein>
    <submittedName>
        <fullName evidence="5">Transcriptional regulator, LuxR family</fullName>
    </submittedName>
</protein>
<dbReference type="InterPro" id="IPR000792">
    <property type="entry name" value="Tscrpt_reg_LuxR_C"/>
</dbReference>
<dbReference type="Proteomes" id="UP000219353">
    <property type="component" value="Unassembled WGS sequence"/>
</dbReference>
<dbReference type="PRINTS" id="PR00038">
    <property type="entry name" value="HTHLUXR"/>
</dbReference>
<accession>A0A285I036</accession>
<dbReference type="PROSITE" id="PS50043">
    <property type="entry name" value="HTH_LUXR_2"/>
    <property type="match status" value="1"/>
</dbReference>
<keyword evidence="2" id="KW-0238">DNA-binding</keyword>
<reference evidence="6" key="1">
    <citation type="submission" date="2017-09" db="EMBL/GenBank/DDBJ databases">
        <authorList>
            <person name="Varghese N."/>
            <person name="Submissions S."/>
        </authorList>
    </citation>
    <scope>NUCLEOTIDE SEQUENCE [LARGE SCALE GENOMIC DNA]</scope>
    <source>
        <strain evidence="6">CGMCC 1.12461</strain>
    </source>
</reference>
<dbReference type="AlphaFoldDB" id="A0A285I036"/>
<dbReference type="InterPro" id="IPR016032">
    <property type="entry name" value="Sig_transdc_resp-reg_C-effctor"/>
</dbReference>
<evidence type="ECO:0000313" key="6">
    <source>
        <dbReference type="Proteomes" id="UP000219353"/>
    </source>
</evidence>
<evidence type="ECO:0000259" key="4">
    <source>
        <dbReference type="PROSITE" id="PS50043"/>
    </source>
</evidence>
<dbReference type="OrthoDB" id="561214at2"/>
<dbReference type="RefSeq" id="WP_097109592.1">
    <property type="nucleotide sequence ID" value="NZ_OBEB01000001.1"/>
</dbReference>
<sequence length="225" mass="25357">MERFSRLIILSEREQLHNTAMLAQSVGIKVQQCSRTDFMQQPIKSGVLVGCQFNSHDLTKKGVSSELAMLMQRCPVFIFQAERALIDPSIAVHSGLRGLIYRDEQLDRVLTALKTLMSGQLYYSRTVMSDVVDLLINKPKKLNSEVTAAATAQLTRQEKRIIGLVAEGARNKEIAELLNISAHTVKAHLSAIFRKTQARNRVELLRWLQQSNLIIDTQPEVARFA</sequence>
<dbReference type="GO" id="GO:0006355">
    <property type="term" value="P:regulation of DNA-templated transcription"/>
    <property type="evidence" value="ECO:0007669"/>
    <property type="project" value="InterPro"/>
</dbReference>
<dbReference type="GO" id="GO:0003677">
    <property type="term" value="F:DNA binding"/>
    <property type="evidence" value="ECO:0007669"/>
    <property type="project" value="UniProtKB-KW"/>
</dbReference>
<evidence type="ECO:0000256" key="1">
    <source>
        <dbReference type="ARBA" id="ARBA00023015"/>
    </source>
</evidence>
<keyword evidence="3" id="KW-0804">Transcription</keyword>
<feature type="domain" description="HTH luxR-type" evidence="4">
    <location>
        <begin position="147"/>
        <end position="212"/>
    </location>
</feature>
<dbReference type="Pfam" id="PF00196">
    <property type="entry name" value="GerE"/>
    <property type="match status" value="1"/>
</dbReference>
<proteinExistence type="predicted"/>
<dbReference type="PROSITE" id="PS00622">
    <property type="entry name" value="HTH_LUXR_1"/>
    <property type="match status" value="1"/>
</dbReference>
<dbReference type="CDD" id="cd06170">
    <property type="entry name" value="LuxR_C_like"/>
    <property type="match status" value="1"/>
</dbReference>
<keyword evidence="1" id="KW-0805">Transcription regulation</keyword>
<dbReference type="PANTHER" id="PTHR44688:SF16">
    <property type="entry name" value="DNA-BINDING TRANSCRIPTIONAL ACTIVATOR DEVR_DOSR"/>
    <property type="match status" value="1"/>
</dbReference>
<dbReference type="SMART" id="SM00421">
    <property type="entry name" value="HTH_LUXR"/>
    <property type="match status" value="1"/>
</dbReference>
<organism evidence="5 6">
    <name type="scientific">Arsukibacterium tuosuense</name>
    <dbReference type="NCBI Taxonomy" id="1323745"/>
    <lineage>
        <taxon>Bacteria</taxon>
        <taxon>Pseudomonadati</taxon>
        <taxon>Pseudomonadota</taxon>
        <taxon>Gammaproteobacteria</taxon>
        <taxon>Chromatiales</taxon>
        <taxon>Chromatiaceae</taxon>
        <taxon>Arsukibacterium</taxon>
    </lineage>
</organism>
<name>A0A285I036_9GAMM</name>
<keyword evidence="6" id="KW-1185">Reference proteome</keyword>
<dbReference type="SUPFAM" id="SSF46894">
    <property type="entry name" value="C-terminal effector domain of the bipartite response regulators"/>
    <property type="match status" value="1"/>
</dbReference>
<dbReference type="InterPro" id="IPR036388">
    <property type="entry name" value="WH-like_DNA-bd_sf"/>
</dbReference>
<dbReference type="Gene3D" id="3.40.50.2300">
    <property type="match status" value="1"/>
</dbReference>
<dbReference type="PANTHER" id="PTHR44688">
    <property type="entry name" value="DNA-BINDING TRANSCRIPTIONAL ACTIVATOR DEVR_DOSR"/>
    <property type="match status" value="1"/>
</dbReference>
<dbReference type="Gene3D" id="1.10.10.10">
    <property type="entry name" value="Winged helix-like DNA-binding domain superfamily/Winged helix DNA-binding domain"/>
    <property type="match status" value="1"/>
</dbReference>
<evidence type="ECO:0000313" key="5">
    <source>
        <dbReference type="EMBL" id="SNY41340.1"/>
    </source>
</evidence>
<gene>
    <name evidence="5" type="ORF">SAMN06297280_0299</name>
</gene>
<evidence type="ECO:0000256" key="2">
    <source>
        <dbReference type="ARBA" id="ARBA00023125"/>
    </source>
</evidence>
<evidence type="ECO:0000256" key="3">
    <source>
        <dbReference type="ARBA" id="ARBA00023163"/>
    </source>
</evidence>